<dbReference type="SUPFAM" id="SSF52540">
    <property type="entry name" value="P-loop containing nucleoside triphosphate hydrolases"/>
    <property type="match status" value="1"/>
</dbReference>
<proteinExistence type="predicted"/>
<dbReference type="InterPro" id="IPR027417">
    <property type="entry name" value="P-loop_NTPase"/>
</dbReference>
<dbReference type="SUPFAM" id="SSF56176">
    <property type="entry name" value="FAD-binding/transporter-associated domain-like"/>
    <property type="match status" value="1"/>
</dbReference>
<dbReference type="InterPro" id="IPR016169">
    <property type="entry name" value="FAD-bd_PCMH_sub2"/>
</dbReference>
<feature type="domain" description="FAD-binding PCMH-type" evidence="6">
    <location>
        <begin position="500"/>
        <end position="680"/>
    </location>
</feature>
<dbReference type="EMBL" id="JACBAD010001809">
    <property type="protein sequence ID" value="KAF7133810.1"/>
    <property type="molecule type" value="Genomic_DNA"/>
</dbReference>
<evidence type="ECO:0000256" key="2">
    <source>
        <dbReference type="ARBA" id="ARBA00023015"/>
    </source>
</evidence>
<dbReference type="OrthoDB" id="9983560at2759"/>
<dbReference type="Gene3D" id="3.40.50.300">
    <property type="entry name" value="P-loop containing nucleotide triphosphate hydrolases"/>
    <property type="match status" value="1"/>
</dbReference>
<dbReference type="PANTHER" id="PTHR47171:SF1">
    <property type="entry name" value="ZN(II)2CYS6 TRANSCRIPTION FACTOR (EUROFUNG)"/>
    <property type="match status" value="1"/>
</dbReference>
<name>A0A8H6PFS0_9EURO</name>
<dbReference type="InterPro" id="IPR016166">
    <property type="entry name" value="FAD-bd_PCMH"/>
</dbReference>
<feature type="compositionally biased region" description="Basic and acidic residues" evidence="5">
    <location>
        <begin position="412"/>
        <end position="423"/>
    </location>
</feature>
<dbReference type="Pfam" id="PF01565">
    <property type="entry name" value="FAD_binding_4"/>
    <property type="match status" value="1"/>
</dbReference>
<keyword evidence="4" id="KW-0804">Transcription</keyword>
<keyword evidence="3" id="KW-0238">DNA-binding</keyword>
<dbReference type="InterPro" id="IPR036318">
    <property type="entry name" value="FAD-bd_PCMH-like_sf"/>
</dbReference>
<keyword evidence="8" id="KW-1185">Reference proteome</keyword>
<evidence type="ECO:0000259" key="6">
    <source>
        <dbReference type="PROSITE" id="PS51387"/>
    </source>
</evidence>
<gene>
    <name evidence="7" type="ORF">CNMCM5793_005222</name>
</gene>
<evidence type="ECO:0000313" key="7">
    <source>
        <dbReference type="EMBL" id="KAF7133810.1"/>
    </source>
</evidence>
<feature type="region of interest" description="Disordered" evidence="5">
    <location>
        <begin position="410"/>
        <end position="451"/>
    </location>
</feature>
<dbReference type="InterPro" id="IPR006094">
    <property type="entry name" value="Oxid_FAD_bind_N"/>
</dbReference>
<protein>
    <recommendedName>
        <fullName evidence="6">FAD-binding PCMH-type domain-containing protein</fullName>
    </recommendedName>
</protein>
<accession>A0A8H6PFS0</accession>
<keyword evidence="1" id="KW-0862">Zinc</keyword>
<dbReference type="PROSITE" id="PS51387">
    <property type="entry name" value="FAD_PCMH"/>
    <property type="match status" value="1"/>
</dbReference>
<dbReference type="GO" id="GO:0071949">
    <property type="term" value="F:FAD binding"/>
    <property type="evidence" value="ECO:0007669"/>
    <property type="project" value="InterPro"/>
</dbReference>
<dbReference type="CDD" id="cd12148">
    <property type="entry name" value="fungal_TF_MHR"/>
    <property type="match status" value="1"/>
</dbReference>
<evidence type="ECO:0000256" key="1">
    <source>
        <dbReference type="ARBA" id="ARBA00022833"/>
    </source>
</evidence>
<sequence length="962" mass="106273">MSATVEEKALHQLQQEQSKLLDKIDELRTIGVEVILRRNPSSKIKVSIEPGPSRTDEQERRRLPSFAYNDFSNGNDLPALMEKAKEHMGITELVNAGFSDDVLKVEISGPDRPELTLVDLPGLYYSTSQEQDSRGILIVQTVVSISPRGEDMEADLIRDQQSAAALGLPPRIRDEDCDVAMLTPRDVEDDEAAGDERVFGSQSTVHIHYPVEMAKLARILRAIVSAQYLPMQSTADASSRATLHHQLEEWESNLPNELRLGNNSTPSATFLVGLLHMTYNNLYILLYRSLFLHPRDGKMDEGHIALEAATKSTRIIDDLLSQNLVQHGPTHLITYAFSTLCIQTIHCRRTTGTTRKLAEHRARLCLLGLQELQKSWDLENWVLDLFFRCLDDSTARTLRLTDAPVLQMQGDAGERSHAAERIPEVSIPKTPATGGDPSGKKTDSSQQASPLPTDITAASEWLGLWSNIVCASEPYPAELMNPYWQNQTCDPFTPKDRPCVLGNYVNYSINVKGANDVAAGIQFLKEHNVRLVIKNTGHDFLGKSTGHGGLALWMYNLKGSKIMTECSSHHYRGPAVRLDAGMTGSKAYEAVRPAGYRIVGGDCPTVGITGGYTQGGGHSLLINAYGMATDQVLEWEVIRANGRYLIATLTQHRDLYWALSGGGAGTFGVVLSMTVKIYPEGPIGSALLSINRSGVAGSLFECYGRVVAQCPRDCRCRSDRSLGHQQGAFTMESFTARNKTASEVSDMLGPFLSSLDALRVPYSASTYGTPTYYEHFNQTNGPLPYGSWPASMLFNRRLVSRAITTDSERIRNLTDTIQDVVDDDDEAPWNFGCMALNVKNVTHPGNAVVPYWRDAIAICITISRWDWTIPRSKLLARKEHLAEVITPAIEAATPGSGAYLDEADPYVYPPDSLSWQNTFDGSNCPRLRQIKDTWDLEGIFYANTAVGAEDWTVDGSGRLCRP</sequence>
<comment type="caution">
    <text evidence="7">The sequence shown here is derived from an EMBL/GenBank/DDBJ whole genome shotgun (WGS) entry which is preliminary data.</text>
</comment>
<reference evidence="7" key="1">
    <citation type="submission" date="2020-06" db="EMBL/GenBank/DDBJ databases">
        <title>Draft genome sequences of strains closely related to Aspergillus parafelis and Aspergillus hiratsukae.</title>
        <authorList>
            <person name="Dos Santos R.A.C."/>
            <person name="Rivero-Menendez O."/>
            <person name="Steenwyk J.L."/>
            <person name="Mead M.E."/>
            <person name="Goldman G.H."/>
            <person name="Alastruey-Izquierdo A."/>
            <person name="Rokas A."/>
        </authorList>
    </citation>
    <scope>NUCLEOTIDE SEQUENCE</scope>
    <source>
        <strain evidence="7">CNM-CM5793</strain>
    </source>
</reference>
<evidence type="ECO:0000256" key="5">
    <source>
        <dbReference type="SAM" id="MobiDB-lite"/>
    </source>
</evidence>
<dbReference type="AlphaFoldDB" id="A0A8H6PFS0"/>
<evidence type="ECO:0000256" key="3">
    <source>
        <dbReference type="ARBA" id="ARBA00023125"/>
    </source>
</evidence>
<evidence type="ECO:0000313" key="8">
    <source>
        <dbReference type="Proteomes" id="UP000630445"/>
    </source>
</evidence>
<dbReference type="InterPro" id="IPR052073">
    <property type="entry name" value="Amide_Lactam_Regulators"/>
</dbReference>
<dbReference type="PANTHER" id="PTHR47171">
    <property type="entry name" value="FARA-RELATED"/>
    <property type="match status" value="1"/>
</dbReference>
<dbReference type="Gene3D" id="3.40.462.20">
    <property type="match status" value="1"/>
</dbReference>
<keyword evidence="2" id="KW-0805">Transcription regulation</keyword>
<organism evidence="7 8">
    <name type="scientific">Aspergillus hiratsukae</name>
    <dbReference type="NCBI Taxonomy" id="1194566"/>
    <lineage>
        <taxon>Eukaryota</taxon>
        <taxon>Fungi</taxon>
        <taxon>Dikarya</taxon>
        <taxon>Ascomycota</taxon>
        <taxon>Pezizomycotina</taxon>
        <taxon>Eurotiomycetes</taxon>
        <taxon>Eurotiomycetidae</taxon>
        <taxon>Eurotiales</taxon>
        <taxon>Aspergillaceae</taxon>
        <taxon>Aspergillus</taxon>
        <taxon>Aspergillus subgen. Fumigati</taxon>
    </lineage>
</organism>
<evidence type="ECO:0000256" key="4">
    <source>
        <dbReference type="ARBA" id="ARBA00023163"/>
    </source>
</evidence>
<dbReference type="GO" id="GO:0003677">
    <property type="term" value="F:DNA binding"/>
    <property type="evidence" value="ECO:0007669"/>
    <property type="project" value="UniProtKB-KW"/>
</dbReference>
<dbReference type="Gene3D" id="3.30.465.10">
    <property type="match status" value="1"/>
</dbReference>
<dbReference type="Proteomes" id="UP000630445">
    <property type="component" value="Unassembled WGS sequence"/>
</dbReference>